<name>A0ABR6CLR1_9BACI</name>
<reference evidence="1 2" key="1">
    <citation type="submission" date="2020-08" db="EMBL/GenBank/DDBJ databases">
        <title>Genomic Encyclopedia of Type Strains, Phase IV (KMG-IV): sequencing the most valuable type-strain genomes for metagenomic binning, comparative biology and taxonomic classification.</title>
        <authorList>
            <person name="Goeker M."/>
        </authorList>
    </citation>
    <scope>NUCLEOTIDE SEQUENCE [LARGE SCALE GENOMIC DNA]</scope>
    <source>
        <strain evidence="1 2">DSM 105481</strain>
    </source>
</reference>
<dbReference type="RefSeq" id="WP_182501933.1">
    <property type="nucleotide sequence ID" value="NZ_JACJHX010000003.1"/>
</dbReference>
<dbReference type="Proteomes" id="UP000626697">
    <property type="component" value="Unassembled WGS sequence"/>
</dbReference>
<organism evidence="1 2">
    <name type="scientific">Peribacillus huizhouensis</name>
    <dbReference type="NCBI Taxonomy" id="1501239"/>
    <lineage>
        <taxon>Bacteria</taxon>
        <taxon>Bacillati</taxon>
        <taxon>Bacillota</taxon>
        <taxon>Bacilli</taxon>
        <taxon>Bacillales</taxon>
        <taxon>Bacillaceae</taxon>
        <taxon>Peribacillus</taxon>
    </lineage>
</organism>
<proteinExistence type="predicted"/>
<accession>A0ABR6CLR1</accession>
<evidence type="ECO:0000313" key="2">
    <source>
        <dbReference type="Proteomes" id="UP000626697"/>
    </source>
</evidence>
<dbReference type="EMBL" id="JACJHX010000003">
    <property type="protein sequence ID" value="MBA9025955.1"/>
    <property type="molecule type" value="Genomic_DNA"/>
</dbReference>
<gene>
    <name evidence="1" type="ORF">HNP81_001240</name>
</gene>
<keyword evidence="2" id="KW-1185">Reference proteome</keyword>
<comment type="caution">
    <text evidence="1">The sequence shown here is derived from an EMBL/GenBank/DDBJ whole genome shotgun (WGS) entry which is preliminary data.</text>
</comment>
<evidence type="ECO:0000313" key="1">
    <source>
        <dbReference type="EMBL" id="MBA9025955.1"/>
    </source>
</evidence>
<protein>
    <submittedName>
        <fullName evidence="1">Uncharacterized protein</fullName>
    </submittedName>
</protein>
<sequence length="45" mass="5141">MKIKRKLILILVILVSSIITVGGISSTIKNRTVEKNEDIRKKMEM</sequence>